<sequence length="126" mass="13916">MCLWLKTKNVKNVEYAFSCQAVKGAIIVEVERSIREMCVQRVSESRGEERRCLCASDTCRPRKHRKPKAVCWRWGEDLVVAGGERGGGGEAAAAERGEATRAPHAAAFARPPCRAPSAPPRPRRDV</sequence>
<protein>
    <submittedName>
        <fullName evidence="2">Uncharacterized protein</fullName>
    </submittedName>
</protein>
<dbReference type="EMBL" id="KQ460953">
    <property type="protein sequence ID" value="KPJ10329.1"/>
    <property type="molecule type" value="Genomic_DNA"/>
</dbReference>
<evidence type="ECO:0000256" key="1">
    <source>
        <dbReference type="SAM" id="MobiDB-lite"/>
    </source>
</evidence>
<feature type="compositionally biased region" description="Low complexity" evidence="1">
    <location>
        <begin position="102"/>
        <end position="112"/>
    </location>
</feature>
<feature type="region of interest" description="Disordered" evidence="1">
    <location>
        <begin position="84"/>
        <end position="126"/>
    </location>
</feature>
<evidence type="ECO:0000313" key="2">
    <source>
        <dbReference type="EMBL" id="KPJ10329.1"/>
    </source>
</evidence>
<keyword evidence="3" id="KW-1185">Reference proteome</keyword>
<dbReference type="AlphaFoldDB" id="A0A194QYF3"/>
<dbReference type="Proteomes" id="UP000053240">
    <property type="component" value="Unassembled WGS sequence"/>
</dbReference>
<evidence type="ECO:0000313" key="3">
    <source>
        <dbReference type="Proteomes" id="UP000053240"/>
    </source>
</evidence>
<accession>A0A194QYF3</accession>
<reference evidence="2 3" key="1">
    <citation type="journal article" date="2015" name="Nat. Commun.">
        <title>Outbred genome sequencing and CRISPR/Cas9 gene editing in butterflies.</title>
        <authorList>
            <person name="Li X."/>
            <person name="Fan D."/>
            <person name="Zhang W."/>
            <person name="Liu G."/>
            <person name="Zhang L."/>
            <person name="Zhao L."/>
            <person name="Fang X."/>
            <person name="Chen L."/>
            <person name="Dong Y."/>
            <person name="Chen Y."/>
            <person name="Ding Y."/>
            <person name="Zhao R."/>
            <person name="Feng M."/>
            <person name="Zhu Y."/>
            <person name="Feng Y."/>
            <person name="Jiang X."/>
            <person name="Zhu D."/>
            <person name="Xiang H."/>
            <person name="Feng X."/>
            <person name="Li S."/>
            <person name="Wang J."/>
            <person name="Zhang G."/>
            <person name="Kronforst M.R."/>
            <person name="Wang W."/>
        </authorList>
    </citation>
    <scope>NUCLEOTIDE SEQUENCE [LARGE SCALE GENOMIC DNA]</scope>
    <source>
        <strain evidence="2">Ya'a_city_454_Pm</strain>
        <tissue evidence="2">Whole body</tissue>
    </source>
</reference>
<organism evidence="2 3">
    <name type="scientific">Papilio machaon</name>
    <name type="common">Old World swallowtail butterfly</name>
    <dbReference type="NCBI Taxonomy" id="76193"/>
    <lineage>
        <taxon>Eukaryota</taxon>
        <taxon>Metazoa</taxon>
        <taxon>Ecdysozoa</taxon>
        <taxon>Arthropoda</taxon>
        <taxon>Hexapoda</taxon>
        <taxon>Insecta</taxon>
        <taxon>Pterygota</taxon>
        <taxon>Neoptera</taxon>
        <taxon>Endopterygota</taxon>
        <taxon>Lepidoptera</taxon>
        <taxon>Glossata</taxon>
        <taxon>Ditrysia</taxon>
        <taxon>Papilionoidea</taxon>
        <taxon>Papilionidae</taxon>
        <taxon>Papilioninae</taxon>
        <taxon>Papilio</taxon>
    </lineage>
</organism>
<dbReference type="InParanoid" id="A0A194QYF3"/>
<name>A0A194QYF3_PAPMA</name>
<gene>
    <name evidence="2" type="ORF">RR48_08989</name>
</gene>
<proteinExistence type="predicted"/>